<organism evidence="1 2">
    <name type="scientific">Candidatus Niyogibacteria bacterium CG10_big_fil_rev_8_21_14_0_10_42_19</name>
    <dbReference type="NCBI Taxonomy" id="1974725"/>
    <lineage>
        <taxon>Bacteria</taxon>
        <taxon>Candidatus Niyogiibacteriota</taxon>
    </lineage>
</organism>
<sequence length="134" mass="15812">MESIFVFDKNVNFAEELEREKNFKGKTLEHPGDRRFYVIKEITEKTDKEIIKTTYQVPQSPGDDNFIWAVARELEKQKFKIFIFDGKKREIARMLIKAPLTAEERLGFFNDLVLVADSEVQELRKGIEEDLRLI</sequence>
<dbReference type="AlphaFoldDB" id="A0A2H0TGH6"/>
<comment type="caution">
    <text evidence="1">The sequence shown here is derived from an EMBL/GenBank/DDBJ whole genome shotgun (WGS) entry which is preliminary data.</text>
</comment>
<protein>
    <submittedName>
        <fullName evidence="1">Uncharacterized protein</fullName>
    </submittedName>
</protein>
<gene>
    <name evidence="1" type="ORF">COU46_00330</name>
</gene>
<evidence type="ECO:0000313" key="1">
    <source>
        <dbReference type="EMBL" id="PIR70653.1"/>
    </source>
</evidence>
<name>A0A2H0TGH6_9BACT</name>
<accession>A0A2H0TGH6</accession>
<evidence type="ECO:0000313" key="2">
    <source>
        <dbReference type="Proteomes" id="UP000229383"/>
    </source>
</evidence>
<reference evidence="2" key="1">
    <citation type="submission" date="2017-09" db="EMBL/GenBank/DDBJ databases">
        <title>Depth-based differentiation of microbial function through sediment-hosted aquifers and enrichment of novel symbionts in the deep terrestrial subsurface.</title>
        <authorList>
            <person name="Probst A.J."/>
            <person name="Ladd B."/>
            <person name="Jarett J.K."/>
            <person name="Geller-Mcgrath D.E."/>
            <person name="Sieber C.M.K."/>
            <person name="Emerson J.B."/>
            <person name="Anantharaman K."/>
            <person name="Thomas B.C."/>
            <person name="Malmstrom R."/>
            <person name="Stieglmeier M."/>
            <person name="Klingl A."/>
            <person name="Woyke T."/>
            <person name="Ryan C.M."/>
            <person name="Banfield J.F."/>
        </authorList>
    </citation>
    <scope>NUCLEOTIDE SEQUENCE [LARGE SCALE GENOMIC DNA]</scope>
</reference>
<proteinExistence type="predicted"/>
<dbReference type="EMBL" id="PFCN01000005">
    <property type="protein sequence ID" value="PIR70653.1"/>
    <property type="molecule type" value="Genomic_DNA"/>
</dbReference>
<dbReference type="Proteomes" id="UP000229383">
    <property type="component" value="Unassembled WGS sequence"/>
</dbReference>